<evidence type="ECO:0000256" key="10">
    <source>
        <dbReference type="SAM" id="SignalP"/>
    </source>
</evidence>
<keyword evidence="10" id="KW-0732">Signal</keyword>
<evidence type="ECO:0000313" key="12">
    <source>
        <dbReference type="EMBL" id="AYL95013.1"/>
    </source>
</evidence>
<keyword evidence="8" id="KW-1133">Transmembrane helix</keyword>
<keyword evidence="5" id="KW-0997">Cell inner membrane</keyword>
<name>A0A494VUD2_9SPHI</name>
<feature type="signal peptide" evidence="10">
    <location>
        <begin position="1"/>
        <end position="26"/>
    </location>
</feature>
<evidence type="ECO:0000256" key="1">
    <source>
        <dbReference type="ARBA" id="ARBA00004383"/>
    </source>
</evidence>
<feature type="chain" id="PRO_5019752565" evidence="10">
    <location>
        <begin position="27"/>
        <end position="333"/>
    </location>
</feature>
<feature type="domain" description="TonB C-terminal" evidence="11">
    <location>
        <begin position="241"/>
        <end position="333"/>
    </location>
</feature>
<dbReference type="NCBIfam" id="TIGR01352">
    <property type="entry name" value="tonB_Cterm"/>
    <property type="match status" value="1"/>
</dbReference>
<evidence type="ECO:0000256" key="6">
    <source>
        <dbReference type="ARBA" id="ARBA00022692"/>
    </source>
</evidence>
<accession>A0A494VUD2</accession>
<organism evidence="12 13">
    <name type="scientific">Mucilaginibacter celer</name>
    <dbReference type="NCBI Taxonomy" id="2305508"/>
    <lineage>
        <taxon>Bacteria</taxon>
        <taxon>Pseudomonadati</taxon>
        <taxon>Bacteroidota</taxon>
        <taxon>Sphingobacteriia</taxon>
        <taxon>Sphingobacteriales</taxon>
        <taxon>Sphingobacteriaceae</taxon>
        <taxon>Mucilaginibacter</taxon>
    </lineage>
</organism>
<dbReference type="PANTHER" id="PTHR33446">
    <property type="entry name" value="PROTEIN TONB-RELATED"/>
    <property type="match status" value="1"/>
</dbReference>
<evidence type="ECO:0000313" key="13">
    <source>
        <dbReference type="Proteomes" id="UP000270046"/>
    </source>
</evidence>
<evidence type="ECO:0000256" key="9">
    <source>
        <dbReference type="ARBA" id="ARBA00023136"/>
    </source>
</evidence>
<keyword evidence="7" id="KW-0653">Protein transport</keyword>
<proteinExistence type="inferred from homology"/>
<reference evidence="12 13" key="1">
    <citation type="submission" date="2018-10" db="EMBL/GenBank/DDBJ databases">
        <title>Genome sequencing of Mucilaginibacter sp. HYN0043.</title>
        <authorList>
            <person name="Kim M."/>
            <person name="Yi H."/>
        </authorList>
    </citation>
    <scope>NUCLEOTIDE SEQUENCE [LARGE SCALE GENOMIC DNA]</scope>
    <source>
        <strain evidence="12 13">HYN0043</strain>
    </source>
</reference>
<evidence type="ECO:0000256" key="3">
    <source>
        <dbReference type="ARBA" id="ARBA00022448"/>
    </source>
</evidence>
<sequence length="333" mass="37218">MMPNPAYKKQFFLMIVILWLSKSANAQVEVDTIISYMKYDRTSAAAFQAIPVKDTAGADFIRMITVPDSNINSSLYQVYDYYLNGTLKFRGGSTTSSFQIQLDGAFVEFYPDGHKKRMAAYKYGRLNGRIVEYYPDGKVYLTGSYDIDGLKVDSCNDLAGKSTVEKGLGKQTLYNDNFKIIGGGALLNGRRDGVWKSVLNDSVAYEITYAKGKLVSGIGYDTKTGAKYPFSQIQTLPDFKGGLEAFAKYIEKQLHYPSAAKQNNIQGRVILEFVVDKNGSVRDIKVVRGIGYGCDEAAVQVLRECPRWTPGTYYGLPVNIRYSVPVNFSFNRR</sequence>
<dbReference type="PANTHER" id="PTHR33446:SF2">
    <property type="entry name" value="PROTEIN TONB"/>
    <property type="match status" value="1"/>
</dbReference>
<dbReference type="EMBL" id="CP032869">
    <property type="protein sequence ID" value="AYL95013.1"/>
    <property type="molecule type" value="Genomic_DNA"/>
</dbReference>
<keyword evidence="6" id="KW-0812">Transmembrane</keyword>
<evidence type="ECO:0000259" key="11">
    <source>
        <dbReference type="PROSITE" id="PS52015"/>
    </source>
</evidence>
<dbReference type="InterPro" id="IPR006260">
    <property type="entry name" value="TonB/TolA_C"/>
</dbReference>
<protein>
    <submittedName>
        <fullName evidence="12">TonB family protein</fullName>
    </submittedName>
</protein>
<keyword evidence="4" id="KW-1003">Cell membrane</keyword>
<comment type="subcellular location">
    <subcellularLocation>
        <location evidence="1">Cell inner membrane</location>
        <topology evidence="1">Single-pass membrane protein</topology>
        <orientation evidence="1">Periplasmic side</orientation>
    </subcellularLocation>
</comment>
<dbReference type="GO" id="GO:0098797">
    <property type="term" value="C:plasma membrane protein complex"/>
    <property type="evidence" value="ECO:0007669"/>
    <property type="project" value="TreeGrafter"/>
</dbReference>
<comment type="similarity">
    <text evidence="2">Belongs to the TonB family.</text>
</comment>
<gene>
    <name evidence="12" type="ORF">HYN43_006750</name>
</gene>
<dbReference type="SUPFAM" id="SSF74653">
    <property type="entry name" value="TolA/TonB C-terminal domain"/>
    <property type="match status" value="1"/>
</dbReference>
<keyword evidence="13" id="KW-1185">Reference proteome</keyword>
<dbReference type="Gene3D" id="2.20.110.10">
    <property type="entry name" value="Histone H3 K4-specific methyltransferase SET7/9 N-terminal domain"/>
    <property type="match status" value="1"/>
</dbReference>
<evidence type="ECO:0000256" key="8">
    <source>
        <dbReference type="ARBA" id="ARBA00022989"/>
    </source>
</evidence>
<dbReference type="Pfam" id="PF03544">
    <property type="entry name" value="TonB_C"/>
    <property type="match status" value="1"/>
</dbReference>
<keyword evidence="3" id="KW-0813">Transport</keyword>
<dbReference type="Gene3D" id="3.30.1150.10">
    <property type="match status" value="1"/>
</dbReference>
<dbReference type="OrthoDB" id="649093at2"/>
<dbReference type="GO" id="GO:0055085">
    <property type="term" value="P:transmembrane transport"/>
    <property type="evidence" value="ECO:0007669"/>
    <property type="project" value="InterPro"/>
</dbReference>
<dbReference type="GO" id="GO:0031992">
    <property type="term" value="F:energy transducer activity"/>
    <property type="evidence" value="ECO:0007669"/>
    <property type="project" value="TreeGrafter"/>
</dbReference>
<evidence type="ECO:0000256" key="5">
    <source>
        <dbReference type="ARBA" id="ARBA00022519"/>
    </source>
</evidence>
<dbReference type="GO" id="GO:0015031">
    <property type="term" value="P:protein transport"/>
    <property type="evidence" value="ECO:0007669"/>
    <property type="project" value="UniProtKB-KW"/>
</dbReference>
<evidence type="ECO:0000256" key="7">
    <source>
        <dbReference type="ARBA" id="ARBA00022927"/>
    </source>
</evidence>
<evidence type="ECO:0000256" key="2">
    <source>
        <dbReference type="ARBA" id="ARBA00006555"/>
    </source>
</evidence>
<dbReference type="Proteomes" id="UP000270046">
    <property type="component" value="Chromosome"/>
</dbReference>
<dbReference type="AlphaFoldDB" id="A0A494VUD2"/>
<dbReference type="InterPro" id="IPR051045">
    <property type="entry name" value="TonB-dependent_transducer"/>
</dbReference>
<dbReference type="PROSITE" id="PS52015">
    <property type="entry name" value="TONB_CTD"/>
    <property type="match status" value="1"/>
</dbReference>
<dbReference type="InterPro" id="IPR037682">
    <property type="entry name" value="TonB_C"/>
</dbReference>
<evidence type="ECO:0000256" key="4">
    <source>
        <dbReference type="ARBA" id="ARBA00022475"/>
    </source>
</evidence>
<keyword evidence="9" id="KW-0472">Membrane</keyword>
<dbReference type="SUPFAM" id="SSF82185">
    <property type="entry name" value="Histone H3 K4-specific methyltransferase SET7/9 N-terminal domain"/>
    <property type="match status" value="1"/>
</dbReference>
<dbReference type="KEGG" id="muh:HYN43_006750"/>